<protein>
    <submittedName>
        <fullName evidence="2">Uncharacterized protein</fullName>
    </submittedName>
</protein>
<comment type="caution">
    <text evidence="2">The sequence shown here is derived from an EMBL/GenBank/DDBJ whole genome shotgun (WGS) entry which is preliminary data.</text>
</comment>
<accession>A0A9D2AQJ5</accession>
<organism evidence="2 3">
    <name type="scientific">Candidatus Barnesiella excrementipullorum</name>
    <dbReference type="NCBI Taxonomy" id="2838479"/>
    <lineage>
        <taxon>Bacteria</taxon>
        <taxon>Pseudomonadati</taxon>
        <taxon>Bacteroidota</taxon>
        <taxon>Bacteroidia</taxon>
        <taxon>Bacteroidales</taxon>
        <taxon>Barnesiellaceae</taxon>
        <taxon>Barnesiella</taxon>
    </lineage>
</organism>
<gene>
    <name evidence="2" type="ORF">H9982_04195</name>
</gene>
<evidence type="ECO:0000256" key="1">
    <source>
        <dbReference type="SAM" id="SignalP"/>
    </source>
</evidence>
<dbReference type="PROSITE" id="PS51257">
    <property type="entry name" value="PROKAR_LIPOPROTEIN"/>
    <property type="match status" value="1"/>
</dbReference>
<keyword evidence="1" id="KW-0732">Signal</keyword>
<dbReference type="AlphaFoldDB" id="A0A9D2AQJ5"/>
<sequence length="152" mass="16659">MKKLTWTLTGIILLACASTASAQKKVERVVEISTAQARNIEPQSSVIVAPQVAELNVSTQKASGRYSYSHDGTVDLSNARAKALSDFQKENKADVIIGALIDTRMNADSVIVDIQGYPATYARFRAATADDKWMLSFYNIESRRKNTESVGK</sequence>
<reference evidence="2" key="1">
    <citation type="journal article" date="2021" name="PeerJ">
        <title>Extensive microbial diversity within the chicken gut microbiome revealed by metagenomics and culture.</title>
        <authorList>
            <person name="Gilroy R."/>
            <person name="Ravi A."/>
            <person name="Getino M."/>
            <person name="Pursley I."/>
            <person name="Horton D.L."/>
            <person name="Alikhan N.F."/>
            <person name="Baker D."/>
            <person name="Gharbi K."/>
            <person name="Hall N."/>
            <person name="Watson M."/>
            <person name="Adriaenssens E.M."/>
            <person name="Foster-Nyarko E."/>
            <person name="Jarju S."/>
            <person name="Secka A."/>
            <person name="Antonio M."/>
            <person name="Oren A."/>
            <person name="Chaudhuri R.R."/>
            <person name="La Ragione R."/>
            <person name="Hildebrand F."/>
            <person name="Pallen M.J."/>
        </authorList>
    </citation>
    <scope>NUCLEOTIDE SEQUENCE</scope>
    <source>
        <strain evidence="2">ChiHjej12B11-16260</strain>
    </source>
</reference>
<feature type="signal peptide" evidence="1">
    <location>
        <begin position="1"/>
        <end position="22"/>
    </location>
</feature>
<evidence type="ECO:0000313" key="3">
    <source>
        <dbReference type="Proteomes" id="UP000824246"/>
    </source>
</evidence>
<dbReference type="EMBL" id="DXFB01000114">
    <property type="protein sequence ID" value="HIX45401.1"/>
    <property type="molecule type" value="Genomic_DNA"/>
</dbReference>
<evidence type="ECO:0000313" key="2">
    <source>
        <dbReference type="EMBL" id="HIX45401.1"/>
    </source>
</evidence>
<reference evidence="2" key="2">
    <citation type="submission" date="2021-04" db="EMBL/GenBank/DDBJ databases">
        <authorList>
            <person name="Gilroy R."/>
        </authorList>
    </citation>
    <scope>NUCLEOTIDE SEQUENCE</scope>
    <source>
        <strain evidence="2">ChiHjej12B11-16260</strain>
    </source>
</reference>
<proteinExistence type="predicted"/>
<feature type="chain" id="PRO_5039263666" evidence="1">
    <location>
        <begin position="23"/>
        <end position="152"/>
    </location>
</feature>
<dbReference type="Proteomes" id="UP000824246">
    <property type="component" value="Unassembled WGS sequence"/>
</dbReference>
<name>A0A9D2AQJ5_9BACT</name>